<dbReference type="FunFam" id="3.40.50.720:FF:000084">
    <property type="entry name" value="Short-chain dehydrogenase reductase"/>
    <property type="match status" value="1"/>
</dbReference>
<comment type="caution">
    <text evidence="3">The sequence shown here is derived from an EMBL/GenBank/DDBJ whole genome shotgun (WGS) entry which is preliminary data.</text>
</comment>
<gene>
    <name evidence="3" type="ORF">S03H2_56518</name>
</gene>
<dbReference type="PROSITE" id="PS00061">
    <property type="entry name" value="ADH_SHORT"/>
    <property type="match status" value="1"/>
</dbReference>
<dbReference type="EMBL" id="BARU01036158">
    <property type="protein sequence ID" value="GAH88231.1"/>
    <property type="molecule type" value="Genomic_DNA"/>
</dbReference>
<comment type="similarity">
    <text evidence="1">Belongs to the short-chain dehydrogenases/reductases (SDR) family.</text>
</comment>
<dbReference type="AlphaFoldDB" id="X1J0J7"/>
<dbReference type="InterPro" id="IPR020904">
    <property type="entry name" value="Sc_DH/Rdtase_CS"/>
</dbReference>
<evidence type="ECO:0000313" key="3">
    <source>
        <dbReference type="EMBL" id="GAH88231.1"/>
    </source>
</evidence>
<organism evidence="3">
    <name type="scientific">marine sediment metagenome</name>
    <dbReference type="NCBI Taxonomy" id="412755"/>
    <lineage>
        <taxon>unclassified sequences</taxon>
        <taxon>metagenomes</taxon>
        <taxon>ecological metagenomes</taxon>
    </lineage>
</organism>
<protein>
    <recommendedName>
        <fullName evidence="4">Short-chain dehydrogenase/reductase SDR</fullName>
    </recommendedName>
</protein>
<dbReference type="CDD" id="cd05233">
    <property type="entry name" value="SDR_c"/>
    <property type="match status" value="1"/>
</dbReference>
<dbReference type="Pfam" id="PF13561">
    <property type="entry name" value="adh_short_C2"/>
    <property type="match status" value="1"/>
</dbReference>
<dbReference type="InterPro" id="IPR036291">
    <property type="entry name" value="NAD(P)-bd_dom_sf"/>
</dbReference>
<dbReference type="InterPro" id="IPR002347">
    <property type="entry name" value="SDR_fam"/>
</dbReference>
<evidence type="ECO:0000256" key="2">
    <source>
        <dbReference type="ARBA" id="ARBA00023002"/>
    </source>
</evidence>
<accession>X1J0J7</accession>
<evidence type="ECO:0000256" key="1">
    <source>
        <dbReference type="ARBA" id="ARBA00006484"/>
    </source>
</evidence>
<dbReference type="PANTHER" id="PTHR24321">
    <property type="entry name" value="DEHYDROGENASES, SHORT CHAIN"/>
    <property type="match status" value="1"/>
</dbReference>
<dbReference type="SUPFAM" id="SSF51735">
    <property type="entry name" value="NAD(P)-binding Rossmann-fold domains"/>
    <property type="match status" value="1"/>
</dbReference>
<name>X1J0J7_9ZZZZ</name>
<dbReference type="GO" id="GO:0016491">
    <property type="term" value="F:oxidoreductase activity"/>
    <property type="evidence" value="ECO:0007669"/>
    <property type="project" value="UniProtKB-KW"/>
</dbReference>
<reference evidence="3" key="1">
    <citation type="journal article" date="2014" name="Front. Microbiol.">
        <title>High frequency of phylogenetically diverse reductive dehalogenase-homologous genes in deep subseafloor sedimentary metagenomes.</title>
        <authorList>
            <person name="Kawai M."/>
            <person name="Futagami T."/>
            <person name="Toyoda A."/>
            <person name="Takaki Y."/>
            <person name="Nishi S."/>
            <person name="Hori S."/>
            <person name="Arai W."/>
            <person name="Tsubouchi T."/>
            <person name="Morono Y."/>
            <person name="Uchiyama I."/>
            <person name="Ito T."/>
            <person name="Fujiyama A."/>
            <person name="Inagaki F."/>
            <person name="Takami H."/>
        </authorList>
    </citation>
    <scope>NUCLEOTIDE SEQUENCE</scope>
    <source>
        <strain evidence="3">Expedition CK06-06</strain>
    </source>
</reference>
<sequence length="160" mass="17757">RASTVNVMDLTEEEFDRTIDVDLKGVFLCSKYAIPYMIKNQGGSIINCSSISAFIGQRLQGVYNAAKGGVELLTKCMALDFAKYNIRVNTVCPGWVRTEMNREQLASFTEKNWQEIKRLHPLGRIGEPEDIAPAVVYLASHESSWVTGTSIMVDGGYTAQ</sequence>
<keyword evidence="2" id="KW-0560">Oxidoreductase</keyword>
<feature type="non-terminal residue" evidence="3">
    <location>
        <position position="1"/>
    </location>
</feature>
<proteinExistence type="inferred from homology"/>
<evidence type="ECO:0008006" key="4">
    <source>
        <dbReference type="Google" id="ProtNLM"/>
    </source>
</evidence>
<dbReference type="Gene3D" id="3.40.50.720">
    <property type="entry name" value="NAD(P)-binding Rossmann-like Domain"/>
    <property type="match status" value="1"/>
</dbReference>
<dbReference type="PRINTS" id="PR00081">
    <property type="entry name" value="GDHRDH"/>
</dbReference>
<dbReference type="PANTHER" id="PTHR24321:SF8">
    <property type="entry name" value="ESTRADIOL 17-BETA-DEHYDROGENASE 8-RELATED"/>
    <property type="match status" value="1"/>
</dbReference>